<reference evidence="2" key="1">
    <citation type="journal article" date="2014" name="Front. Microbiol.">
        <title>High frequency of phylogenetically diverse reductive dehalogenase-homologous genes in deep subseafloor sedimentary metagenomes.</title>
        <authorList>
            <person name="Kawai M."/>
            <person name="Futagami T."/>
            <person name="Toyoda A."/>
            <person name="Takaki Y."/>
            <person name="Nishi S."/>
            <person name="Hori S."/>
            <person name="Arai W."/>
            <person name="Tsubouchi T."/>
            <person name="Morono Y."/>
            <person name="Uchiyama I."/>
            <person name="Ito T."/>
            <person name="Fujiyama A."/>
            <person name="Inagaki F."/>
            <person name="Takami H."/>
        </authorList>
    </citation>
    <scope>NUCLEOTIDE SEQUENCE</scope>
    <source>
        <strain evidence="2">Expedition CK06-06</strain>
    </source>
</reference>
<proteinExistence type="predicted"/>
<dbReference type="EMBL" id="BARS01003693">
    <property type="protein sequence ID" value="GAF85348.1"/>
    <property type="molecule type" value="Genomic_DNA"/>
</dbReference>
<comment type="caution">
    <text evidence="2">The sequence shown here is derived from an EMBL/GenBank/DDBJ whole genome shotgun (WGS) entry which is preliminary data.</text>
</comment>
<name>X0SVX3_9ZZZZ</name>
<organism evidence="2">
    <name type="scientific">marine sediment metagenome</name>
    <dbReference type="NCBI Taxonomy" id="412755"/>
    <lineage>
        <taxon>unclassified sequences</taxon>
        <taxon>metagenomes</taxon>
        <taxon>ecological metagenomes</taxon>
    </lineage>
</organism>
<sequence>MVQAVSGREGPPGGGSRRESEPLRSRRATLARAAWSVLRGLVIWRVWLDTPAFESLAESKSIAHRTQGKPQ</sequence>
<accession>X0SVX3</accession>
<feature type="region of interest" description="Disordered" evidence="1">
    <location>
        <begin position="1"/>
        <end position="25"/>
    </location>
</feature>
<dbReference type="AlphaFoldDB" id="X0SVX3"/>
<protein>
    <submittedName>
        <fullName evidence="2">Uncharacterized protein</fullName>
    </submittedName>
</protein>
<evidence type="ECO:0000256" key="1">
    <source>
        <dbReference type="SAM" id="MobiDB-lite"/>
    </source>
</evidence>
<evidence type="ECO:0000313" key="2">
    <source>
        <dbReference type="EMBL" id="GAF85348.1"/>
    </source>
</evidence>
<gene>
    <name evidence="2" type="ORF">S01H1_07161</name>
</gene>